<protein>
    <recommendedName>
        <fullName evidence="1">DNA2/NAM7 helicase helicase domain-containing protein</fullName>
    </recommendedName>
</protein>
<gene>
    <name evidence="2" type="ORF">SO802_008601</name>
</gene>
<dbReference type="PANTHER" id="PTHR10887:SF5">
    <property type="entry name" value="RNA HELICASE AQUARIUS"/>
    <property type="match status" value="1"/>
</dbReference>
<dbReference type="Gene3D" id="3.40.50.300">
    <property type="entry name" value="P-loop containing nucleotide triphosphate hydrolases"/>
    <property type="match status" value="1"/>
</dbReference>
<feature type="domain" description="DNA2/NAM7 helicase helicase" evidence="1">
    <location>
        <begin position="80"/>
        <end position="147"/>
    </location>
</feature>
<proteinExistence type="predicted"/>
<dbReference type="Proteomes" id="UP001459277">
    <property type="component" value="Unassembled WGS sequence"/>
</dbReference>
<evidence type="ECO:0000313" key="2">
    <source>
        <dbReference type="EMBL" id="KAL0007099.1"/>
    </source>
</evidence>
<dbReference type="Pfam" id="PF13086">
    <property type="entry name" value="AAA_11"/>
    <property type="match status" value="1"/>
</dbReference>
<dbReference type="GO" id="GO:0003729">
    <property type="term" value="F:mRNA binding"/>
    <property type="evidence" value="ECO:0007669"/>
    <property type="project" value="TreeGrafter"/>
</dbReference>
<dbReference type="SUPFAM" id="SSF52540">
    <property type="entry name" value="P-loop containing nucleoside triphosphate hydrolases"/>
    <property type="match status" value="1"/>
</dbReference>
<keyword evidence="3" id="KW-1185">Reference proteome</keyword>
<dbReference type="EMBL" id="JAZDWU010000003">
    <property type="protein sequence ID" value="KAL0007099.1"/>
    <property type="molecule type" value="Genomic_DNA"/>
</dbReference>
<dbReference type="InterPro" id="IPR027417">
    <property type="entry name" value="P-loop_NTPase"/>
</dbReference>
<name>A0AAW2DAH4_9ROSI</name>
<dbReference type="PANTHER" id="PTHR10887">
    <property type="entry name" value="DNA2/NAM7 HELICASE FAMILY"/>
    <property type="match status" value="1"/>
</dbReference>
<dbReference type="InterPro" id="IPR045055">
    <property type="entry name" value="DNA2/NAM7-like"/>
</dbReference>
<dbReference type="GO" id="GO:0071013">
    <property type="term" value="C:catalytic step 2 spliceosome"/>
    <property type="evidence" value="ECO:0007669"/>
    <property type="project" value="TreeGrafter"/>
</dbReference>
<comment type="caution">
    <text evidence="2">The sequence shown here is derived from an EMBL/GenBank/DDBJ whole genome shotgun (WGS) entry which is preliminary data.</text>
</comment>
<dbReference type="AlphaFoldDB" id="A0AAW2DAH4"/>
<dbReference type="InterPro" id="IPR041677">
    <property type="entry name" value="DNA2/NAM7_AAA_11"/>
</dbReference>
<dbReference type="GO" id="GO:0004386">
    <property type="term" value="F:helicase activity"/>
    <property type="evidence" value="ECO:0007669"/>
    <property type="project" value="InterPro"/>
</dbReference>
<evidence type="ECO:0000259" key="1">
    <source>
        <dbReference type="Pfam" id="PF13086"/>
    </source>
</evidence>
<sequence>MPPFRIRLPKTQKGGSHALIGNKISGVDSADGVNMEDTLIVEACTPPDPGPYPQDQPKQNSVRFTPTQVLIGAIISGIQPGLTMLVGPPGTGKTDKAVQILNVLYHNCPSQRTLIITHSNQALNDLFEKIMQRDVPSHYLLQLGQGEQELATDLDFSRQGRVNAMLVRRLELLGEVERLARSLQLPEDVGYTCETAGYF</sequence>
<organism evidence="2 3">
    <name type="scientific">Lithocarpus litseifolius</name>
    <dbReference type="NCBI Taxonomy" id="425828"/>
    <lineage>
        <taxon>Eukaryota</taxon>
        <taxon>Viridiplantae</taxon>
        <taxon>Streptophyta</taxon>
        <taxon>Embryophyta</taxon>
        <taxon>Tracheophyta</taxon>
        <taxon>Spermatophyta</taxon>
        <taxon>Magnoliopsida</taxon>
        <taxon>eudicotyledons</taxon>
        <taxon>Gunneridae</taxon>
        <taxon>Pentapetalae</taxon>
        <taxon>rosids</taxon>
        <taxon>fabids</taxon>
        <taxon>Fagales</taxon>
        <taxon>Fagaceae</taxon>
        <taxon>Lithocarpus</taxon>
    </lineage>
</organism>
<evidence type="ECO:0000313" key="3">
    <source>
        <dbReference type="Proteomes" id="UP001459277"/>
    </source>
</evidence>
<reference evidence="2 3" key="1">
    <citation type="submission" date="2024-01" db="EMBL/GenBank/DDBJ databases">
        <title>A telomere-to-telomere, gap-free genome of sweet tea (Lithocarpus litseifolius).</title>
        <authorList>
            <person name="Zhou J."/>
        </authorList>
    </citation>
    <scope>NUCLEOTIDE SEQUENCE [LARGE SCALE GENOMIC DNA]</scope>
    <source>
        <strain evidence="2">Zhou-2022a</strain>
        <tissue evidence="2">Leaf</tissue>
    </source>
</reference>
<accession>A0AAW2DAH4</accession>